<keyword evidence="4" id="KW-0647">Proteasome</keyword>
<reference evidence="8" key="2">
    <citation type="submission" date="2023-05" db="EMBL/GenBank/DDBJ databases">
        <authorList>
            <consortium name="Lawrence Berkeley National Laboratory"/>
            <person name="Steindorff A."/>
            <person name="Hensen N."/>
            <person name="Bonometti L."/>
            <person name="Westerberg I."/>
            <person name="Brannstrom I.O."/>
            <person name="Guillou S."/>
            <person name="Cros-Aarteil S."/>
            <person name="Calhoun S."/>
            <person name="Haridas S."/>
            <person name="Kuo A."/>
            <person name="Mondo S."/>
            <person name="Pangilinan J."/>
            <person name="Riley R."/>
            <person name="Labutti K."/>
            <person name="Andreopoulos B."/>
            <person name="Lipzen A."/>
            <person name="Chen C."/>
            <person name="Yanf M."/>
            <person name="Daum C."/>
            <person name="Ng V."/>
            <person name="Clum A."/>
            <person name="Ohm R."/>
            <person name="Martin F."/>
            <person name="Silar P."/>
            <person name="Natvig D."/>
            <person name="Lalanne C."/>
            <person name="Gautier V."/>
            <person name="Ament-Velasquez S.L."/>
            <person name="Kruys A."/>
            <person name="Hutchinson M.I."/>
            <person name="Powell A.J."/>
            <person name="Barry K."/>
            <person name="Miller A.N."/>
            <person name="Grigoriev I.V."/>
            <person name="Debuchy R."/>
            <person name="Gladieux P."/>
            <person name="Thoren M.H."/>
            <person name="Johannesson H."/>
        </authorList>
    </citation>
    <scope>NUCLEOTIDE SEQUENCE</scope>
    <source>
        <strain evidence="8">CBS 532.94</strain>
    </source>
</reference>
<dbReference type="InterPro" id="IPR016024">
    <property type="entry name" value="ARM-type_fold"/>
</dbReference>
<gene>
    <name evidence="8" type="ORF">C8A03DRAFT_32503</name>
</gene>
<dbReference type="GO" id="GO:0036503">
    <property type="term" value="P:ERAD pathway"/>
    <property type="evidence" value="ECO:0007669"/>
    <property type="project" value="TreeGrafter"/>
</dbReference>
<dbReference type="EMBL" id="MU860064">
    <property type="protein sequence ID" value="KAK4239405.1"/>
    <property type="molecule type" value="Genomic_DNA"/>
</dbReference>
<dbReference type="GO" id="GO:0005634">
    <property type="term" value="C:nucleus"/>
    <property type="evidence" value="ECO:0007669"/>
    <property type="project" value="TreeGrafter"/>
</dbReference>
<feature type="domain" description="Proteasome component Ecm29 N-terminal" evidence="6">
    <location>
        <begin position="14"/>
        <end position="519"/>
    </location>
</feature>
<evidence type="ECO:0000313" key="9">
    <source>
        <dbReference type="Proteomes" id="UP001303760"/>
    </source>
</evidence>
<evidence type="ECO:0000256" key="5">
    <source>
        <dbReference type="SAM" id="MobiDB-lite"/>
    </source>
</evidence>
<comment type="caution">
    <text evidence="8">The sequence shown here is derived from an EMBL/GenBank/DDBJ whole genome shotgun (WGS) entry which is preliminary data.</text>
</comment>
<reference evidence="8" key="1">
    <citation type="journal article" date="2023" name="Mol. Phylogenet. Evol.">
        <title>Genome-scale phylogeny and comparative genomics of the fungal order Sordariales.</title>
        <authorList>
            <person name="Hensen N."/>
            <person name="Bonometti L."/>
            <person name="Westerberg I."/>
            <person name="Brannstrom I.O."/>
            <person name="Guillou S."/>
            <person name="Cros-Aarteil S."/>
            <person name="Calhoun S."/>
            <person name="Haridas S."/>
            <person name="Kuo A."/>
            <person name="Mondo S."/>
            <person name="Pangilinan J."/>
            <person name="Riley R."/>
            <person name="LaButti K."/>
            <person name="Andreopoulos B."/>
            <person name="Lipzen A."/>
            <person name="Chen C."/>
            <person name="Yan M."/>
            <person name="Daum C."/>
            <person name="Ng V."/>
            <person name="Clum A."/>
            <person name="Steindorff A."/>
            <person name="Ohm R.A."/>
            <person name="Martin F."/>
            <person name="Silar P."/>
            <person name="Natvig D.O."/>
            <person name="Lalanne C."/>
            <person name="Gautier V."/>
            <person name="Ament-Velasquez S.L."/>
            <person name="Kruys A."/>
            <person name="Hutchinson M.I."/>
            <person name="Powell A.J."/>
            <person name="Barry K."/>
            <person name="Miller A.N."/>
            <person name="Grigoriev I.V."/>
            <person name="Debuchy R."/>
            <person name="Gladieux P."/>
            <person name="Hiltunen Thoren M."/>
            <person name="Johannesson H."/>
        </authorList>
    </citation>
    <scope>NUCLEOTIDE SEQUENCE</scope>
    <source>
        <strain evidence="8">CBS 532.94</strain>
    </source>
</reference>
<dbReference type="InterPro" id="IPR024372">
    <property type="entry name" value="Ecm29_N"/>
</dbReference>
<keyword evidence="9" id="KW-1185">Reference proteome</keyword>
<evidence type="ECO:0000256" key="4">
    <source>
        <dbReference type="ARBA" id="ARBA00022942"/>
    </source>
</evidence>
<evidence type="ECO:0000259" key="6">
    <source>
        <dbReference type="Pfam" id="PF13001"/>
    </source>
</evidence>
<dbReference type="InterPro" id="IPR011989">
    <property type="entry name" value="ARM-like"/>
</dbReference>
<dbReference type="PANTHER" id="PTHR23346:SF19">
    <property type="entry name" value="PROTEASOME ADAPTER AND SCAFFOLD PROTEIN ECM29"/>
    <property type="match status" value="1"/>
</dbReference>
<dbReference type="GO" id="GO:0000502">
    <property type="term" value="C:proteasome complex"/>
    <property type="evidence" value="ECO:0007669"/>
    <property type="project" value="UniProtKB-KW"/>
</dbReference>
<evidence type="ECO:0000256" key="2">
    <source>
        <dbReference type="ARBA" id="ARBA00022490"/>
    </source>
</evidence>
<name>A0AAN7HEX0_9PEZI</name>
<organism evidence="8 9">
    <name type="scientific">Achaetomium macrosporum</name>
    <dbReference type="NCBI Taxonomy" id="79813"/>
    <lineage>
        <taxon>Eukaryota</taxon>
        <taxon>Fungi</taxon>
        <taxon>Dikarya</taxon>
        <taxon>Ascomycota</taxon>
        <taxon>Pezizomycotina</taxon>
        <taxon>Sordariomycetes</taxon>
        <taxon>Sordariomycetidae</taxon>
        <taxon>Sordariales</taxon>
        <taxon>Chaetomiaceae</taxon>
        <taxon>Achaetomium</taxon>
    </lineage>
</organism>
<dbReference type="GO" id="GO:0043248">
    <property type="term" value="P:proteasome assembly"/>
    <property type="evidence" value="ECO:0007669"/>
    <property type="project" value="InterPro"/>
</dbReference>
<evidence type="ECO:0000313" key="8">
    <source>
        <dbReference type="EMBL" id="KAK4239405.1"/>
    </source>
</evidence>
<dbReference type="Proteomes" id="UP001303760">
    <property type="component" value="Unassembled WGS sequence"/>
</dbReference>
<dbReference type="GO" id="GO:0005737">
    <property type="term" value="C:cytoplasm"/>
    <property type="evidence" value="ECO:0007669"/>
    <property type="project" value="UniProtKB-SubCell"/>
</dbReference>
<dbReference type="PANTHER" id="PTHR23346">
    <property type="entry name" value="TRANSLATIONAL ACTIVATOR GCN1-RELATED"/>
    <property type="match status" value="1"/>
</dbReference>
<dbReference type="Pfam" id="PF24492">
    <property type="entry name" value="HEAT_ECM29"/>
    <property type="match status" value="1"/>
</dbReference>
<dbReference type="Pfam" id="PF13001">
    <property type="entry name" value="ECM29_N"/>
    <property type="match status" value="1"/>
</dbReference>
<dbReference type="SUPFAM" id="SSF48371">
    <property type="entry name" value="ARM repeat"/>
    <property type="match status" value="3"/>
</dbReference>
<feature type="domain" description="Proteasome adapter and scaffold protein ECM29 HEAT-repeat" evidence="7">
    <location>
        <begin position="1295"/>
        <end position="1455"/>
    </location>
</feature>
<proteinExistence type="predicted"/>
<evidence type="ECO:0008006" key="10">
    <source>
        <dbReference type="Google" id="ProtNLM"/>
    </source>
</evidence>
<dbReference type="Pfam" id="PF23731">
    <property type="entry name" value="ARM_ECM29_C"/>
    <property type="match status" value="1"/>
</dbReference>
<feature type="region of interest" description="Disordered" evidence="5">
    <location>
        <begin position="1680"/>
        <end position="1706"/>
    </location>
</feature>
<evidence type="ECO:0000256" key="1">
    <source>
        <dbReference type="ARBA" id="ARBA00004496"/>
    </source>
</evidence>
<dbReference type="Gene3D" id="1.25.10.10">
    <property type="entry name" value="Leucine-rich Repeat Variant"/>
    <property type="match status" value="2"/>
</dbReference>
<evidence type="ECO:0000256" key="3">
    <source>
        <dbReference type="ARBA" id="ARBA00022737"/>
    </source>
</evidence>
<evidence type="ECO:0000259" key="7">
    <source>
        <dbReference type="Pfam" id="PF24492"/>
    </source>
</evidence>
<keyword evidence="2" id="KW-0963">Cytoplasm</keyword>
<accession>A0AAN7HEX0</accession>
<protein>
    <recommendedName>
        <fullName evidence="10">Proteasome component ECM29</fullName>
    </recommendedName>
</protein>
<comment type="subcellular location">
    <subcellularLocation>
        <location evidence="1">Cytoplasm</location>
    </subcellularLocation>
</comment>
<keyword evidence="3" id="KW-0677">Repeat</keyword>
<dbReference type="InterPro" id="IPR055443">
    <property type="entry name" value="HEAT_ECM29"/>
</dbReference>
<sequence length="1891" mass="208338">MTGPVDSKRELELIEKVEWRILSASSDEKKLQQLLKVYLAPLLLKAGSDHVSVRNKVISTCQTINKLIKSPSIVLPVAALLDQYKATEQPLIKHFDLIYIQHSVGKLDADEHRALIPKALRGISSDAVTSASQLFNVILRMLPAVRIPPRGSKEDVDFRETMGLADPQDAKFVADWFGKLLLLRANATGPAESPGLSDEDINFLTLGKPGTWDPAAGGLTPSEARIQVVNLLTSGAFTDEEKFVPAIYAASNPDYRISGVGDDLLKRSSVSLEDKGLIQKLFEAHSVLPAPYRIRILGVLSKSEIATTFTDEILAVFRRNVTRPAETGDAMQVDGQPTPAKSLGLEQNKLHRALFEFINWVARIGSAKADYNKIGLPLIEMLRAFIADQGWPRPKRQSVDENTLRSRAYETIGMLAKGTSMSDNERLSLAGWLFRSLSEDPTPDVVVNIDGALSSLTSLFKPPHDFVVTTQLQSILLSYMTVRDDNPEIVRSARHAVAKWANHCLPFSDLYARWIDILAVAGRPDERSDVVEEGQKGLDPWTYYANDDKSTNLPDWKEMVQMFFKQSIAPFHTSALFGQDKGMDVDDRGVFVNFPAESLQAFPLAVDYCKRIMFLTALKDLEIEPGWERRLGALVQSDLASRKTIREYLSTETRQEQALSKLLRAAFEGMIKEDARIAEPCARSFVDIASLSPKAVLDPLASRSSEGLVLVKSNKKELRVLGSKAFGILAAHPSNSAEAVAGFKGTLSSMIKNFTRAVGSELNAVEGAFLALAHLISRRIYYSAETSTSITSDLNQILPTLDSVSSATMSTQEALLEAYSQLWTAGIQTGPEAADGTNNLHGSLSKAFIEPLVSLAKKGNEKAITALGRLAISLPATESAGGKLAVETLDSILEKLYSLHEIKQVEVQFAVGEAIAAAVACWDADVVQLTIDVQSAGTAYRVPKRSGSLTAVLDKILTDCKTTKPSLLKASGIWLFCVIQHCSHLEEVHSRLRECQAAFMRLLSARDELVQETASRGLSLVYEKGDSELRGDLVRDLVSAFTGSGPQLKVDQETELFDAGALPTGEGKSITSYKDIVNLANEVGDPSLVYKFMSLATNAATWSTRSAFGRFGLSSILSSSEIDPKLYPKLYRYRFDPNQNVQRSMNDIWKALVKDPNTVLEAHFDNIMQDLLKSILGKEWRVREASCAAISDLISGRPFPVYERYYKDIWTAALKVLDDVKATVRNAALHLCIALSTTLVRQLEESGSTTTAKAMMNEALPFLLFDKGIESSVEDVKIFATITVMKIAKTGGDALKPYIPTMVPHLLGLLSTIEPEAINYHYQRAGEDSRDKIDKLRSAMVSRSPVAEAIDSCLRSVDDAVMAALAPKLQESIKTALGMPTKLGCARVLSTLATRHALSFAPHSQPFLTLMEKATLDRNDEVSQNYARATAYLLRITPTPDSKTRFADRLVTLYLTAEDEIRRQKVADILLALATISPDHFTSLETHFLPFTFLAMHDTDDYVRKAAREVWDAHAGSTPRTVARYLREIVGLIERCLVGTPQWALKHAGARACAAVVEAVASDASGGVRGDPESLRVVWTVYEKALALKTFEGKERLLEAVPDFVKVVTTGTRQGEQWERELAEQLRKIALREAKRNNEAYRPHAFRCLWRFAAVREDLELMGEIAQVVAPYVVVEEDEGEEEDAMDVDTPNTNKGGKGRGRGGGELDLRSRTTWAAIEAIVRGYNRPKMRQNPMVVLREVVLALEEAAAGGGKGKAPLDAWSPCVARTQYATIRRTFWYGCVREVLEDAVSEAAAGPDAVQGLLDEAREVMMWFFHTLDLEADDAGTEEQRLSRAKAAKATIQLGKMRAGLGADSEWTTEVKSVVRRALEKERSLDVQRAWRDCLEVLDA</sequence>
<dbReference type="GO" id="GO:0060090">
    <property type="term" value="F:molecular adaptor activity"/>
    <property type="evidence" value="ECO:0007669"/>
    <property type="project" value="InterPro"/>
</dbReference>